<dbReference type="STRING" id="984487.A0A1E4SH01"/>
<dbReference type="RefSeq" id="XP_020063913.1">
    <property type="nucleotide sequence ID" value="XM_020210981.1"/>
</dbReference>
<dbReference type="OrthoDB" id="4078000at2759"/>
<protein>
    <recommendedName>
        <fullName evidence="8">DNA damage checkpoint protein LCD1</fullName>
    </recommendedName>
</protein>
<name>A0A1E4SH01_9ASCO</name>
<sequence length="690" mass="79690">MSSDFDDDDDELLQALITGKVDGQLYRADGEIAILRAQLVQLQNQKQQELLQLKESYEQTKKNNDEQTALLKHAVQRLEDEKKFLNNELRTTSYSKRRKTASSSQGKPLPRDDWDQLDSSVSSLEPHQVSVSLSTPSEAPAPSLQIAPMPHKVIKLQNESSVLIDHLWNYCISGSSRTCLDYLSKVCIDFDLKVEDLKIVKRTAISSGITEFLMIKKNMRLDELVESFCVVLFEVIDKLLLEQKILAVPFLIALIHCAICYRPIAVGKSLIVTLLEKLKRQTDRLSFLVDSNLDEEDLINYHDVPNQVMVIEKFIFIFFVDLIEKLVTFASLHDEPFVRQIWKDETISTDLFVKCLPENTERFKNSSQINLVTNYVEMLISSITPSTFGYNQGRGEVLNDFKIMNSLIKIFLIDISLKDDFMFYGLNRIIGNNADFKKIDSIIPVDDDSLKNYIILIPQPIPMDLLDQNTLSDFEVQSLHEFHLLNLRLKVGQLIEAYVVTKQSVDILKQKEYFKSIIRIIGFEQIYIMRSPRSKYIRLRIQIVSILVKILNYLTQDIREINNLIYPETMYEMFVVLLRIAFGSDSLSIDAYKLLTEIRKMGIRKPVFNAWSESKARELNHVNYQDVDGKVLADIESDFANGFEFPYEIDTVELAREILNIFVTHEEADNLYFNMNPSEVQNFDEMDLVE</sequence>
<evidence type="ECO:0000256" key="3">
    <source>
        <dbReference type="ARBA" id="ARBA00023242"/>
    </source>
</evidence>
<comment type="subcellular location">
    <subcellularLocation>
        <location evidence="1">Nucleus</location>
    </subcellularLocation>
</comment>
<accession>A0A1E4SH01</accession>
<dbReference type="InterPro" id="IPR018622">
    <property type="entry name" value="DNA_damage_chkpnt_Lcd1"/>
</dbReference>
<proteinExistence type="predicted"/>
<gene>
    <name evidence="6" type="ORF">CANTADRAFT_68410</name>
</gene>
<evidence type="ECO:0000256" key="5">
    <source>
        <dbReference type="SAM" id="MobiDB-lite"/>
    </source>
</evidence>
<evidence type="ECO:0000256" key="4">
    <source>
        <dbReference type="SAM" id="Coils"/>
    </source>
</evidence>
<feature type="region of interest" description="Disordered" evidence="5">
    <location>
        <begin position="95"/>
        <end position="118"/>
    </location>
</feature>
<evidence type="ECO:0000256" key="1">
    <source>
        <dbReference type="ARBA" id="ARBA00004123"/>
    </source>
</evidence>
<dbReference type="Pfam" id="PF09798">
    <property type="entry name" value="LCD1"/>
    <property type="match status" value="1"/>
</dbReference>
<evidence type="ECO:0000256" key="2">
    <source>
        <dbReference type="ARBA" id="ARBA00022763"/>
    </source>
</evidence>
<feature type="coiled-coil region" evidence="4">
    <location>
        <begin position="25"/>
        <end position="95"/>
    </location>
</feature>
<dbReference type="GeneID" id="30985117"/>
<evidence type="ECO:0000313" key="7">
    <source>
        <dbReference type="Proteomes" id="UP000094285"/>
    </source>
</evidence>
<keyword evidence="2" id="KW-0227">DNA damage</keyword>
<keyword evidence="3" id="KW-0539">Nucleus</keyword>
<keyword evidence="4" id="KW-0175">Coiled coil</keyword>
<dbReference type="EMBL" id="KV453913">
    <property type="protein sequence ID" value="ODV78791.1"/>
    <property type="molecule type" value="Genomic_DNA"/>
</dbReference>
<dbReference type="AlphaFoldDB" id="A0A1E4SH01"/>
<dbReference type="Proteomes" id="UP000094285">
    <property type="component" value="Unassembled WGS sequence"/>
</dbReference>
<dbReference type="GO" id="GO:0005634">
    <property type="term" value="C:nucleus"/>
    <property type="evidence" value="ECO:0007669"/>
    <property type="project" value="UniProtKB-SubCell"/>
</dbReference>
<keyword evidence="7" id="KW-1185">Reference proteome</keyword>
<reference evidence="7" key="1">
    <citation type="submission" date="2016-05" db="EMBL/GenBank/DDBJ databases">
        <title>Comparative genomics of biotechnologically important yeasts.</title>
        <authorList>
            <consortium name="DOE Joint Genome Institute"/>
            <person name="Riley R."/>
            <person name="Haridas S."/>
            <person name="Wolfe K.H."/>
            <person name="Lopes M.R."/>
            <person name="Hittinger C.T."/>
            <person name="Goker M."/>
            <person name="Salamov A."/>
            <person name="Wisecaver J."/>
            <person name="Long T.M."/>
            <person name="Aerts A.L."/>
            <person name="Barry K."/>
            <person name="Choi C."/>
            <person name="Clum A."/>
            <person name="Coughlan A.Y."/>
            <person name="Deshpande S."/>
            <person name="Douglass A.P."/>
            <person name="Hanson S.J."/>
            <person name="Klenk H.-P."/>
            <person name="Labutti K."/>
            <person name="Lapidus A."/>
            <person name="Lindquist E."/>
            <person name="Lipzen A."/>
            <person name="Meier-Kolthoff J.P."/>
            <person name="Ohm R.A."/>
            <person name="Otillar R.P."/>
            <person name="Pangilinan J."/>
            <person name="Peng Y."/>
            <person name="Rokas A."/>
            <person name="Rosa C.A."/>
            <person name="Scheuner C."/>
            <person name="Sibirny A.A."/>
            <person name="Slot J.C."/>
            <person name="Stielow J.B."/>
            <person name="Sun H."/>
            <person name="Kurtzman C.P."/>
            <person name="Blackwell M."/>
            <person name="Grigoriev I.V."/>
            <person name="Jeffries T.W."/>
        </authorList>
    </citation>
    <scope>NUCLEOTIDE SEQUENCE [LARGE SCALE GENOMIC DNA]</scope>
    <source>
        <strain evidence="7">NRRL Y-17324</strain>
    </source>
</reference>
<organism evidence="6 7">
    <name type="scientific">Suhomyces tanzawaensis NRRL Y-17324</name>
    <dbReference type="NCBI Taxonomy" id="984487"/>
    <lineage>
        <taxon>Eukaryota</taxon>
        <taxon>Fungi</taxon>
        <taxon>Dikarya</taxon>
        <taxon>Ascomycota</taxon>
        <taxon>Saccharomycotina</taxon>
        <taxon>Pichiomycetes</taxon>
        <taxon>Debaryomycetaceae</taxon>
        <taxon>Suhomyces</taxon>
    </lineage>
</organism>
<evidence type="ECO:0008006" key="8">
    <source>
        <dbReference type="Google" id="ProtNLM"/>
    </source>
</evidence>
<evidence type="ECO:0000313" key="6">
    <source>
        <dbReference type="EMBL" id="ODV78791.1"/>
    </source>
</evidence>
<dbReference type="GO" id="GO:0000077">
    <property type="term" value="P:DNA damage checkpoint signaling"/>
    <property type="evidence" value="ECO:0007669"/>
    <property type="project" value="InterPro"/>
</dbReference>